<dbReference type="InterPro" id="IPR001387">
    <property type="entry name" value="Cro/C1-type_HTH"/>
</dbReference>
<sequence length="291" mass="32297">MPSSHESSSTVSLQRRQELGRFLRAARARVRPDRADADAQGDGERRRTGGLRQDEIAARAGISRTYYARLEQGRLDRVSPQVLGALARALDLDQAEQTFLSRILLDTTLASQDDPGGLRSSVRSLVADSRPSPAFVLGRGMRFLTLNTLACRLMFDVDELPARTDNLAVWTFRAPAARRLYLDWDAVAADVAAILRMDLATETPPDRAAADVVAELRSTSADFRHIWARGEVSECSHGTKRFAHPRVGEMELHYEAFGVPARVDQKLIVYRAEPGSISEDRLTALEERASR</sequence>
<keyword evidence="4" id="KW-1185">Reference proteome</keyword>
<evidence type="ECO:0000256" key="1">
    <source>
        <dbReference type="SAM" id="MobiDB-lite"/>
    </source>
</evidence>
<evidence type="ECO:0000259" key="2">
    <source>
        <dbReference type="PROSITE" id="PS50943"/>
    </source>
</evidence>
<protein>
    <submittedName>
        <fullName evidence="3">Helix-turn-helix transcriptional regulator</fullName>
    </submittedName>
</protein>
<dbReference type="SMART" id="SM00530">
    <property type="entry name" value="HTH_XRE"/>
    <property type="match status" value="1"/>
</dbReference>
<name>A0ABP7XKJ9_9ACTN</name>
<dbReference type="InterPro" id="IPR041413">
    <property type="entry name" value="MLTR_LBD"/>
</dbReference>
<dbReference type="PANTHER" id="PTHR35010">
    <property type="entry name" value="BLL4672 PROTEIN-RELATED"/>
    <property type="match status" value="1"/>
</dbReference>
<dbReference type="Gene3D" id="1.10.260.40">
    <property type="entry name" value="lambda repressor-like DNA-binding domains"/>
    <property type="match status" value="1"/>
</dbReference>
<reference evidence="4" key="1">
    <citation type="journal article" date="2019" name="Int. J. Syst. Evol. Microbiol.">
        <title>The Global Catalogue of Microorganisms (GCM) 10K type strain sequencing project: providing services to taxonomists for standard genome sequencing and annotation.</title>
        <authorList>
            <consortium name="The Broad Institute Genomics Platform"/>
            <consortium name="The Broad Institute Genome Sequencing Center for Infectious Disease"/>
            <person name="Wu L."/>
            <person name="Ma J."/>
        </authorList>
    </citation>
    <scope>NUCLEOTIDE SEQUENCE [LARGE SCALE GENOMIC DNA]</scope>
    <source>
        <strain evidence="4">JCM 16703</strain>
    </source>
</reference>
<feature type="domain" description="HTH cro/C1-type" evidence="2">
    <location>
        <begin position="50"/>
        <end position="97"/>
    </location>
</feature>
<gene>
    <name evidence="3" type="ORF">GCM10022215_24760</name>
</gene>
<dbReference type="Proteomes" id="UP001501495">
    <property type="component" value="Unassembled WGS sequence"/>
</dbReference>
<organism evidence="3 4">
    <name type="scientific">Nocardioides fonticola</name>
    <dbReference type="NCBI Taxonomy" id="450363"/>
    <lineage>
        <taxon>Bacteria</taxon>
        <taxon>Bacillati</taxon>
        <taxon>Actinomycetota</taxon>
        <taxon>Actinomycetes</taxon>
        <taxon>Propionibacteriales</taxon>
        <taxon>Nocardioidaceae</taxon>
        <taxon>Nocardioides</taxon>
    </lineage>
</organism>
<proteinExistence type="predicted"/>
<dbReference type="RefSeq" id="WP_344733714.1">
    <property type="nucleotide sequence ID" value="NZ_BAAAZH010000017.1"/>
</dbReference>
<dbReference type="Pfam" id="PF13560">
    <property type="entry name" value="HTH_31"/>
    <property type="match status" value="1"/>
</dbReference>
<dbReference type="Pfam" id="PF17765">
    <property type="entry name" value="MLTR_LBD"/>
    <property type="match status" value="1"/>
</dbReference>
<comment type="caution">
    <text evidence="3">The sequence shown here is derived from an EMBL/GenBank/DDBJ whole genome shotgun (WGS) entry which is preliminary data.</text>
</comment>
<feature type="compositionally biased region" description="Basic and acidic residues" evidence="1">
    <location>
        <begin position="30"/>
        <end position="52"/>
    </location>
</feature>
<dbReference type="Gene3D" id="3.30.450.180">
    <property type="match status" value="1"/>
</dbReference>
<accession>A0ABP7XKJ9</accession>
<dbReference type="InterPro" id="IPR010982">
    <property type="entry name" value="Lambda_DNA-bd_dom_sf"/>
</dbReference>
<dbReference type="CDD" id="cd00093">
    <property type="entry name" value="HTH_XRE"/>
    <property type="match status" value="1"/>
</dbReference>
<dbReference type="SUPFAM" id="SSF47413">
    <property type="entry name" value="lambda repressor-like DNA-binding domains"/>
    <property type="match status" value="1"/>
</dbReference>
<dbReference type="EMBL" id="BAAAZH010000017">
    <property type="protein sequence ID" value="GAA4120762.1"/>
    <property type="molecule type" value="Genomic_DNA"/>
</dbReference>
<dbReference type="PANTHER" id="PTHR35010:SF2">
    <property type="entry name" value="BLL4672 PROTEIN"/>
    <property type="match status" value="1"/>
</dbReference>
<dbReference type="PROSITE" id="PS50943">
    <property type="entry name" value="HTH_CROC1"/>
    <property type="match status" value="1"/>
</dbReference>
<evidence type="ECO:0000313" key="4">
    <source>
        <dbReference type="Proteomes" id="UP001501495"/>
    </source>
</evidence>
<feature type="region of interest" description="Disordered" evidence="1">
    <location>
        <begin position="25"/>
        <end position="52"/>
    </location>
</feature>
<evidence type="ECO:0000313" key="3">
    <source>
        <dbReference type="EMBL" id="GAA4120762.1"/>
    </source>
</evidence>